<evidence type="ECO:0000313" key="1">
    <source>
        <dbReference type="EMBL" id="CAJ1394342.1"/>
    </source>
</evidence>
<keyword evidence="2" id="KW-1185">Reference proteome</keyword>
<organism evidence="1 2">
    <name type="scientific">Effrenium voratum</name>
    <dbReference type="NCBI Taxonomy" id="2562239"/>
    <lineage>
        <taxon>Eukaryota</taxon>
        <taxon>Sar</taxon>
        <taxon>Alveolata</taxon>
        <taxon>Dinophyceae</taxon>
        <taxon>Suessiales</taxon>
        <taxon>Symbiodiniaceae</taxon>
        <taxon>Effrenium</taxon>
    </lineage>
</organism>
<reference evidence="1" key="1">
    <citation type="submission" date="2023-08" db="EMBL/GenBank/DDBJ databases">
        <authorList>
            <person name="Chen Y."/>
            <person name="Shah S."/>
            <person name="Dougan E. K."/>
            <person name="Thang M."/>
            <person name="Chan C."/>
        </authorList>
    </citation>
    <scope>NUCLEOTIDE SEQUENCE</scope>
</reference>
<accession>A0AA36N4T6</accession>
<name>A0AA36N4T6_9DINO</name>
<dbReference type="EMBL" id="CAUJNA010002802">
    <property type="protein sequence ID" value="CAJ1394342.1"/>
    <property type="molecule type" value="Genomic_DNA"/>
</dbReference>
<comment type="caution">
    <text evidence="1">The sequence shown here is derived from an EMBL/GenBank/DDBJ whole genome shotgun (WGS) entry which is preliminary data.</text>
</comment>
<protein>
    <submittedName>
        <fullName evidence="1">Uncharacterized protein</fullName>
    </submittedName>
</protein>
<gene>
    <name evidence="1" type="ORF">EVOR1521_LOCUS19016</name>
</gene>
<sequence>MARYAIPAEAKKKLFFTSTQESHDGRPPVPVGNFHSLRETQHVFGRAASAPTGEGGEKWRGTSYDKAFSREPVFVDLEVNRCMAAMAKVRKAHVKSPHVGASSYAESFDWKGYDKPLYYKVPDCGAREAVCSGVQGRLESTSGSAYAGVRPTSVPQKFIPVDQLGGVAQSYDFLQSSYGGSFTAGPRLQKSQRSVRKSCSAGDLMASLRNSTYRASFSRKGF</sequence>
<proteinExistence type="predicted"/>
<dbReference type="Proteomes" id="UP001178507">
    <property type="component" value="Unassembled WGS sequence"/>
</dbReference>
<evidence type="ECO:0000313" key="2">
    <source>
        <dbReference type="Proteomes" id="UP001178507"/>
    </source>
</evidence>
<dbReference type="AlphaFoldDB" id="A0AA36N4T6"/>